<dbReference type="GO" id="GO:0005840">
    <property type="term" value="C:ribosome"/>
    <property type="evidence" value="ECO:0007669"/>
    <property type="project" value="UniProtKB-KW"/>
</dbReference>
<dbReference type="PANTHER" id="PTHR21011">
    <property type="entry name" value="MITOCHONDRIAL 28S RIBOSOMAL PROTEIN S6"/>
    <property type="match status" value="1"/>
</dbReference>
<dbReference type="Gene3D" id="3.30.70.60">
    <property type="match status" value="1"/>
</dbReference>
<evidence type="ECO:0000256" key="4">
    <source>
        <dbReference type="ARBA" id="ARBA00022980"/>
    </source>
</evidence>
<dbReference type="GO" id="GO:0005737">
    <property type="term" value="C:cytoplasm"/>
    <property type="evidence" value="ECO:0007669"/>
    <property type="project" value="UniProtKB-ARBA"/>
</dbReference>
<dbReference type="EMBL" id="UINC01000355">
    <property type="protein sequence ID" value="SUZ53869.1"/>
    <property type="molecule type" value="Genomic_DNA"/>
</dbReference>
<dbReference type="AlphaFoldDB" id="A0A381NHK7"/>
<dbReference type="GO" id="GO:1990904">
    <property type="term" value="C:ribonucleoprotein complex"/>
    <property type="evidence" value="ECO:0007669"/>
    <property type="project" value="UniProtKB-KW"/>
</dbReference>
<dbReference type="HAMAP" id="MF_00360">
    <property type="entry name" value="Ribosomal_bS6"/>
    <property type="match status" value="1"/>
</dbReference>
<evidence type="ECO:0000256" key="1">
    <source>
        <dbReference type="ARBA" id="ARBA00009512"/>
    </source>
</evidence>
<evidence type="ECO:0000256" key="5">
    <source>
        <dbReference type="ARBA" id="ARBA00023274"/>
    </source>
</evidence>
<dbReference type="GO" id="GO:0070181">
    <property type="term" value="F:small ribosomal subunit rRNA binding"/>
    <property type="evidence" value="ECO:0007669"/>
    <property type="project" value="TreeGrafter"/>
</dbReference>
<dbReference type="NCBIfam" id="TIGR00166">
    <property type="entry name" value="S6"/>
    <property type="match status" value="1"/>
</dbReference>
<organism evidence="6">
    <name type="scientific">marine metagenome</name>
    <dbReference type="NCBI Taxonomy" id="408172"/>
    <lineage>
        <taxon>unclassified sequences</taxon>
        <taxon>metagenomes</taxon>
        <taxon>ecological metagenomes</taxon>
    </lineage>
</organism>
<dbReference type="PROSITE" id="PS01048">
    <property type="entry name" value="RIBOSOMAL_S6"/>
    <property type="match status" value="1"/>
</dbReference>
<dbReference type="GO" id="GO:0006412">
    <property type="term" value="P:translation"/>
    <property type="evidence" value="ECO:0007669"/>
    <property type="project" value="InterPro"/>
</dbReference>
<reference evidence="6" key="1">
    <citation type="submission" date="2018-05" db="EMBL/GenBank/DDBJ databases">
        <authorList>
            <person name="Lanie J.A."/>
            <person name="Ng W.-L."/>
            <person name="Kazmierczak K.M."/>
            <person name="Andrzejewski T.M."/>
            <person name="Davidsen T.M."/>
            <person name="Wayne K.J."/>
            <person name="Tettelin H."/>
            <person name="Glass J.I."/>
            <person name="Rusch D."/>
            <person name="Podicherti R."/>
            <person name="Tsui H.-C.T."/>
            <person name="Winkler M.E."/>
        </authorList>
    </citation>
    <scope>NUCLEOTIDE SEQUENCE</scope>
</reference>
<keyword evidence="4" id="KW-0689">Ribosomal protein</keyword>
<evidence type="ECO:0000313" key="6">
    <source>
        <dbReference type="EMBL" id="SUZ53869.1"/>
    </source>
</evidence>
<gene>
    <name evidence="6" type="ORF">METZ01_LOCUS6723</name>
</gene>
<dbReference type="Pfam" id="PF01250">
    <property type="entry name" value="Ribosomal_S6"/>
    <property type="match status" value="1"/>
</dbReference>
<keyword evidence="3" id="KW-0694">RNA-binding</keyword>
<dbReference type="GO" id="GO:0003735">
    <property type="term" value="F:structural constituent of ribosome"/>
    <property type="evidence" value="ECO:0007669"/>
    <property type="project" value="InterPro"/>
</dbReference>
<comment type="similarity">
    <text evidence="1">Belongs to the bacterial ribosomal protein bS6 family.</text>
</comment>
<name>A0A381NHK7_9ZZZZ</name>
<evidence type="ECO:0008006" key="7">
    <source>
        <dbReference type="Google" id="ProtNLM"/>
    </source>
</evidence>
<evidence type="ECO:0000256" key="2">
    <source>
        <dbReference type="ARBA" id="ARBA00022730"/>
    </source>
</evidence>
<keyword evidence="5" id="KW-0687">Ribonucleoprotein</keyword>
<protein>
    <recommendedName>
        <fullName evidence="7">30S ribosomal protein S6</fullName>
    </recommendedName>
</protein>
<dbReference type="InterPro" id="IPR000529">
    <property type="entry name" value="Ribosomal_bS6"/>
</dbReference>
<proteinExistence type="inferred from homology"/>
<dbReference type="CDD" id="cd00473">
    <property type="entry name" value="bS6"/>
    <property type="match status" value="1"/>
</dbReference>
<dbReference type="InterPro" id="IPR020815">
    <property type="entry name" value="Ribosomal_bS6_CS"/>
</dbReference>
<dbReference type="InterPro" id="IPR014717">
    <property type="entry name" value="Transl_elong_EF1B/ribsomal_bS6"/>
</dbReference>
<dbReference type="PANTHER" id="PTHR21011:SF1">
    <property type="entry name" value="SMALL RIBOSOMAL SUBUNIT PROTEIN BS6M"/>
    <property type="match status" value="1"/>
</dbReference>
<dbReference type="SUPFAM" id="SSF54995">
    <property type="entry name" value="Ribosomal protein S6"/>
    <property type="match status" value="1"/>
</dbReference>
<dbReference type="InterPro" id="IPR035980">
    <property type="entry name" value="Ribosomal_bS6_sf"/>
</dbReference>
<accession>A0A381NHK7</accession>
<dbReference type="InterPro" id="IPR020814">
    <property type="entry name" value="Ribosomal_S6_plastid/chlpt"/>
</dbReference>
<sequence length="116" mass="13727">MNRNYETVLVLNPVLSEKQVENTVKKYQKHLEKNKVNFICNESLGFKNLSYPIKDKKTGFFHLFQYTSDKIEVVKNIEKEFIRDDSIIRYITVSLCKDGIEFNARRAKGEFNKKTK</sequence>
<evidence type="ECO:0000256" key="3">
    <source>
        <dbReference type="ARBA" id="ARBA00022884"/>
    </source>
</evidence>
<keyword evidence="2" id="KW-0699">rRNA-binding</keyword>